<reference evidence="1" key="1">
    <citation type="submission" date="2022-12" db="EMBL/GenBank/DDBJ databases">
        <title>Draft genome assemblies for two species of Escallonia (Escalloniales).</title>
        <authorList>
            <person name="Chanderbali A."/>
            <person name="Dervinis C."/>
            <person name="Anghel I."/>
            <person name="Soltis D."/>
            <person name="Soltis P."/>
            <person name="Zapata F."/>
        </authorList>
    </citation>
    <scope>NUCLEOTIDE SEQUENCE</scope>
    <source>
        <strain evidence="1">UCBG64.0493</strain>
        <tissue evidence="1">Leaf</tissue>
    </source>
</reference>
<evidence type="ECO:0000313" key="2">
    <source>
        <dbReference type="Proteomes" id="UP001188597"/>
    </source>
</evidence>
<dbReference type="Proteomes" id="UP001188597">
    <property type="component" value="Unassembled WGS sequence"/>
</dbReference>
<gene>
    <name evidence="1" type="ORF">RJ639_022565</name>
</gene>
<proteinExistence type="predicted"/>
<name>A0AA88V5R1_9ASTE</name>
<sequence length="68" mass="7322">MSMLMNGTIFSLWAVSPRKFGGLSYTTESVGEVLAISVTFHPSSPTAWFEKSAESPTLADLKASEVPK</sequence>
<evidence type="ECO:0000313" key="1">
    <source>
        <dbReference type="EMBL" id="KAK3002271.1"/>
    </source>
</evidence>
<dbReference type="EMBL" id="JAVXUP010002623">
    <property type="protein sequence ID" value="KAK3002271.1"/>
    <property type="molecule type" value="Genomic_DNA"/>
</dbReference>
<organism evidence="1 2">
    <name type="scientific">Escallonia herrerae</name>
    <dbReference type="NCBI Taxonomy" id="1293975"/>
    <lineage>
        <taxon>Eukaryota</taxon>
        <taxon>Viridiplantae</taxon>
        <taxon>Streptophyta</taxon>
        <taxon>Embryophyta</taxon>
        <taxon>Tracheophyta</taxon>
        <taxon>Spermatophyta</taxon>
        <taxon>Magnoliopsida</taxon>
        <taxon>eudicotyledons</taxon>
        <taxon>Gunneridae</taxon>
        <taxon>Pentapetalae</taxon>
        <taxon>asterids</taxon>
        <taxon>campanulids</taxon>
        <taxon>Escalloniales</taxon>
        <taxon>Escalloniaceae</taxon>
        <taxon>Escallonia</taxon>
    </lineage>
</organism>
<keyword evidence="2" id="KW-1185">Reference proteome</keyword>
<comment type="caution">
    <text evidence="1">The sequence shown here is derived from an EMBL/GenBank/DDBJ whole genome shotgun (WGS) entry which is preliminary data.</text>
</comment>
<dbReference type="AlphaFoldDB" id="A0AA88V5R1"/>
<protein>
    <submittedName>
        <fullName evidence="1">Uncharacterized protein</fullName>
    </submittedName>
</protein>
<accession>A0AA88V5R1</accession>